<keyword evidence="2" id="KW-0378">Hydrolase</keyword>
<dbReference type="Proteomes" id="UP000177407">
    <property type="component" value="Unassembled WGS sequence"/>
</dbReference>
<dbReference type="PIRSF" id="PIRSF005902">
    <property type="entry name" value="DNase_TatD"/>
    <property type="match status" value="1"/>
</dbReference>
<dbReference type="GO" id="GO:0004536">
    <property type="term" value="F:DNA nuclease activity"/>
    <property type="evidence" value="ECO:0007669"/>
    <property type="project" value="InterPro"/>
</dbReference>
<proteinExistence type="predicted"/>
<accession>A0A1F5S388</accession>
<evidence type="ECO:0000313" key="5">
    <source>
        <dbReference type="Proteomes" id="UP000177407"/>
    </source>
</evidence>
<keyword evidence="1 3" id="KW-0479">Metal-binding</keyword>
<dbReference type="CDD" id="cd01310">
    <property type="entry name" value="TatD_DNAse"/>
    <property type="match status" value="1"/>
</dbReference>
<evidence type="ECO:0000256" key="2">
    <source>
        <dbReference type="ARBA" id="ARBA00022801"/>
    </source>
</evidence>
<feature type="binding site" evidence="3">
    <location>
        <position position="224"/>
    </location>
    <ligand>
        <name>a divalent metal cation</name>
        <dbReference type="ChEBI" id="CHEBI:60240"/>
        <label>1</label>
    </ligand>
</feature>
<comment type="caution">
    <text evidence="4">The sequence shown here is derived from an EMBL/GenBank/DDBJ whole genome shotgun (WGS) entry which is preliminary data.</text>
</comment>
<name>A0A1F5S388_9BACT</name>
<dbReference type="GO" id="GO:0046872">
    <property type="term" value="F:metal ion binding"/>
    <property type="evidence" value="ECO:0007669"/>
    <property type="project" value="UniProtKB-KW"/>
</dbReference>
<dbReference type="Pfam" id="PF01026">
    <property type="entry name" value="TatD_DNase"/>
    <property type="match status" value="1"/>
</dbReference>
<dbReference type="PANTHER" id="PTHR46124">
    <property type="entry name" value="D-AMINOACYL-TRNA DEACYLASE"/>
    <property type="match status" value="1"/>
</dbReference>
<dbReference type="PANTHER" id="PTHR46124:SF2">
    <property type="entry name" value="D-AMINOACYL-TRNA DEACYLASE"/>
    <property type="match status" value="1"/>
</dbReference>
<dbReference type="PROSITE" id="PS01137">
    <property type="entry name" value="TATD_1"/>
    <property type="match status" value="1"/>
</dbReference>
<dbReference type="EMBL" id="MFGA01000020">
    <property type="protein sequence ID" value="OGF20741.1"/>
    <property type="molecule type" value="Genomic_DNA"/>
</dbReference>
<feature type="binding site" evidence="3">
    <location>
        <position position="6"/>
    </location>
    <ligand>
        <name>a divalent metal cation</name>
        <dbReference type="ChEBI" id="CHEBI:60240"/>
        <label>1</label>
    </ligand>
</feature>
<feature type="binding site" evidence="3">
    <location>
        <position position="176"/>
    </location>
    <ligand>
        <name>a divalent metal cation</name>
        <dbReference type="ChEBI" id="CHEBI:60240"/>
        <label>2</label>
    </ligand>
</feature>
<dbReference type="InterPro" id="IPR015991">
    <property type="entry name" value="TatD/YcfH-like"/>
</dbReference>
<sequence length="276" mass="31500">MLFDTHAHLNFATYKDDVGEVIKRTLKEGVFVVNVGSQYTTSKRAVEIAQNYENGVWAAVGLHPIHLVKRKINLDDSELLESEFQTAGEVFDYQKYLELAKDPKVVVIGEMGLDYHHFEEGDNIPELKKQQKDTFLEGIKLANDVGKPLMIHCWDAYDDLLEILKSNLVEKRGVVHSFIGGYKTARKFIELGYKIGMNGVMTYTTDFNRLIKEVALEDIVFETDCPYLTPVPHKGERNEPIYVKYVAEKVAEVKGISCEEVEKQTTENALKFFNIK</sequence>
<organism evidence="4 5">
    <name type="scientific">Candidatus Falkowbacteria bacterium RIFOXYA2_FULL_38_12</name>
    <dbReference type="NCBI Taxonomy" id="1797993"/>
    <lineage>
        <taxon>Bacteria</taxon>
        <taxon>Candidatus Falkowiibacteriota</taxon>
    </lineage>
</organism>
<gene>
    <name evidence="4" type="ORF">A2257_03130</name>
</gene>
<evidence type="ECO:0000313" key="4">
    <source>
        <dbReference type="EMBL" id="OGF20741.1"/>
    </source>
</evidence>
<dbReference type="AlphaFoldDB" id="A0A1F5S388"/>
<dbReference type="InterPro" id="IPR001130">
    <property type="entry name" value="TatD-like"/>
</dbReference>
<feature type="binding site" evidence="3">
    <location>
        <position position="152"/>
    </location>
    <ligand>
        <name>a divalent metal cation</name>
        <dbReference type="ChEBI" id="CHEBI:60240"/>
        <label>2</label>
    </ligand>
</feature>
<protein>
    <recommendedName>
        <fullName evidence="6">Hydrolase TatD</fullName>
    </recommendedName>
</protein>
<evidence type="ECO:0000256" key="3">
    <source>
        <dbReference type="PIRSR" id="PIRSR005902-1"/>
    </source>
</evidence>
<dbReference type="FunFam" id="3.20.20.140:FF:000005">
    <property type="entry name" value="TatD family hydrolase"/>
    <property type="match status" value="1"/>
</dbReference>
<dbReference type="SUPFAM" id="SSF51556">
    <property type="entry name" value="Metallo-dependent hydrolases"/>
    <property type="match status" value="1"/>
</dbReference>
<evidence type="ECO:0000256" key="1">
    <source>
        <dbReference type="ARBA" id="ARBA00022723"/>
    </source>
</evidence>
<feature type="binding site" evidence="3">
    <location>
        <position position="8"/>
    </location>
    <ligand>
        <name>a divalent metal cation</name>
        <dbReference type="ChEBI" id="CHEBI:60240"/>
        <label>1</label>
    </ligand>
</feature>
<evidence type="ECO:0008006" key="6">
    <source>
        <dbReference type="Google" id="ProtNLM"/>
    </source>
</evidence>
<feature type="binding site" evidence="3">
    <location>
        <position position="110"/>
    </location>
    <ligand>
        <name>a divalent metal cation</name>
        <dbReference type="ChEBI" id="CHEBI:60240"/>
        <label>1</label>
    </ligand>
</feature>
<dbReference type="InterPro" id="IPR032466">
    <property type="entry name" value="Metal_Hydrolase"/>
</dbReference>
<dbReference type="Gene3D" id="3.20.20.140">
    <property type="entry name" value="Metal-dependent hydrolases"/>
    <property type="match status" value="1"/>
</dbReference>
<dbReference type="GO" id="GO:0016788">
    <property type="term" value="F:hydrolase activity, acting on ester bonds"/>
    <property type="evidence" value="ECO:0007669"/>
    <property type="project" value="InterPro"/>
</dbReference>
<dbReference type="NCBIfam" id="TIGR00010">
    <property type="entry name" value="YchF/TatD family DNA exonuclease"/>
    <property type="match status" value="1"/>
</dbReference>
<reference evidence="4 5" key="1">
    <citation type="journal article" date="2016" name="Nat. Commun.">
        <title>Thousands of microbial genomes shed light on interconnected biogeochemical processes in an aquifer system.</title>
        <authorList>
            <person name="Anantharaman K."/>
            <person name="Brown C.T."/>
            <person name="Hug L.A."/>
            <person name="Sharon I."/>
            <person name="Castelle C.J."/>
            <person name="Probst A.J."/>
            <person name="Thomas B.C."/>
            <person name="Singh A."/>
            <person name="Wilkins M.J."/>
            <person name="Karaoz U."/>
            <person name="Brodie E.L."/>
            <person name="Williams K.H."/>
            <person name="Hubbard S.S."/>
            <person name="Banfield J.F."/>
        </authorList>
    </citation>
    <scope>NUCLEOTIDE SEQUENCE [LARGE SCALE GENOMIC DNA]</scope>
</reference>
<dbReference type="InterPro" id="IPR018228">
    <property type="entry name" value="DNase_TatD-rel_CS"/>
</dbReference>